<gene>
    <name evidence="2" type="ORF">Gogos_006812</name>
</gene>
<feature type="compositionally biased region" description="Polar residues" evidence="1">
    <location>
        <begin position="90"/>
        <end position="104"/>
    </location>
</feature>
<dbReference type="AlphaFoldDB" id="A0A7J9C6Y4"/>
<name>A0A7J9C6Y4_GOSGO</name>
<keyword evidence="3" id="KW-1185">Reference proteome</keyword>
<proteinExistence type="predicted"/>
<evidence type="ECO:0000313" key="3">
    <source>
        <dbReference type="Proteomes" id="UP000593579"/>
    </source>
</evidence>
<accession>A0A7J9C6Y4</accession>
<evidence type="ECO:0000256" key="1">
    <source>
        <dbReference type="SAM" id="MobiDB-lite"/>
    </source>
</evidence>
<sequence>MQNTEIFVEGDSGLTVITVQARESLSEDMGYLFVHGSISRTTKNAYTEMGNVVNPVGWCNSPILGQSNCLLRRIQMHGARSKSQDMRAIRQTTTRCGSSTISGS</sequence>
<feature type="region of interest" description="Disordered" evidence="1">
    <location>
        <begin position="81"/>
        <end position="104"/>
    </location>
</feature>
<dbReference type="EMBL" id="JABEZY010000008">
    <property type="protein sequence ID" value="MBA0744177.1"/>
    <property type="molecule type" value="Genomic_DNA"/>
</dbReference>
<dbReference type="Proteomes" id="UP000593579">
    <property type="component" value="Unassembled WGS sequence"/>
</dbReference>
<comment type="caution">
    <text evidence="2">The sequence shown here is derived from an EMBL/GenBank/DDBJ whole genome shotgun (WGS) entry which is preliminary data.</text>
</comment>
<organism evidence="2 3">
    <name type="scientific">Gossypium gossypioides</name>
    <name type="common">Mexican cotton</name>
    <name type="synonym">Selera gossypioides</name>
    <dbReference type="NCBI Taxonomy" id="34282"/>
    <lineage>
        <taxon>Eukaryota</taxon>
        <taxon>Viridiplantae</taxon>
        <taxon>Streptophyta</taxon>
        <taxon>Embryophyta</taxon>
        <taxon>Tracheophyta</taxon>
        <taxon>Spermatophyta</taxon>
        <taxon>Magnoliopsida</taxon>
        <taxon>eudicotyledons</taxon>
        <taxon>Gunneridae</taxon>
        <taxon>Pentapetalae</taxon>
        <taxon>rosids</taxon>
        <taxon>malvids</taxon>
        <taxon>Malvales</taxon>
        <taxon>Malvaceae</taxon>
        <taxon>Malvoideae</taxon>
        <taxon>Gossypium</taxon>
    </lineage>
</organism>
<dbReference type="OrthoDB" id="994327at2759"/>
<reference evidence="2 3" key="1">
    <citation type="journal article" date="2019" name="Genome Biol. Evol.">
        <title>Insights into the evolution of the New World diploid cottons (Gossypium, subgenus Houzingenia) based on genome sequencing.</title>
        <authorList>
            <person name="Grover C.E."/>
            <person name="Arick M.A. 2nd"/>
            <person name="Thrash A."/>
            <person name="Conover J.L."/>
            <person name="Sanders W.S."/>
            <person name="Peterson D.G."/>
            <person name="Frelichowski J.E."/>
            <person name="Scheffler J.A."/>
            <person name="Scheffler B.E."/>
            <person name="Wendel J.F."/>
        </authorList>
    </citation>
    <scope>NUCLEOTIDE SEQUENCE [LARGE SCALE GENOMIC DNA]</scope>
    <source>
        <strain evidence="2">5</strain>
        <tissue evidence="2">Leaf</tissue>
    </source>
</reference>
<protein>
    <submittedName>
        <fullName evidence="2">Uncharacterized protein</fullName>
    </submittedName>
</protein>
<evidence type="ECO:0000313" key="2">
    <source>
        <dbReference type="EMBL" id="MBA0744177.1"/>
    </source>
</evidence>